<dbReference type="RefSeq" id="WP_134123611.1">
    <property type="nucleotide sequence ID" value="NZ_SODF01000003.1"/>
</dbReference>
<evidence type="ECO:0000259" key="3">
    <source>
        <dbReference type="PROSITE" id="PS51186"/>
    </source>
</evidence>
<dbReference type="InterPro" id="IPR016181">
    <property type="entry name" value="Acyl_CoA_acyltransferase"/>
</dbReference>
<comment type="caution">
    <text evidence="4">The sequence shown here is derived from an EMBL/GenBank/DDBJ whole genome shotgun (WGS) entry which is preliminary data.</text>
</comment>
<proteinExistence type="predicted"/>
<dbReference type="Gene3D" id="3.40.630.30">
    <property type="match status" value="1"/>
</dbReference>
<keyword evidence="5" id="KW-1185">Reference proteome</keyword>
<dbReference type="Proteomes" id="UP000295447">
    <property type="component" value="Unassembled WGS sequence"/>
</dbReference>
<evidence type="ECO:0000313" key="4">
    <source>
        <dbReference type="EMBL" id="TDW15781.1"/>
    </source>
</evidence>
<evidence type="ECO:0000256" key="2">
    <source>
        <dbReference type="ARBA" id="ARBA00023315"/>
    </source>
</evidence>
<reference evidence="4 5" key="1">
    <citation type="submission" date="2019-03" db="EMBL/GenBank/DDBJ databases">
        <title>Genomic Encyclopedia of Type Strains, Phase III (KMG-III): the genomes of soil and plant-associated and newly described type strains.</title>
        <authorList>
            <person name="Whitman W."/>
        </authorList>
    </citation>
    <scope>NUCLEOTIDE SEQUENCE [LARGE SCALE GENOMIC DNA]</scope>
    <source>
        <strain evidence="4 5">VKM Ac-2570</strain>
    </source>
</reference>
<dbReference type="EMBL" id="SODF01000003">
    <property type="protein sequence ID" value="TDW15781.1"/>
    <property type="molecule type" value="Genomic_DNA"/>
</dbReference>
<feature type="domain" description="N-acetyltransferase" evidence="3">
    <location>
        <begin position="12"/>
        <end position="156"/>
    </location>
</feature>
<name>A0A4R7ZHD0_9ACTN</name>
<gene>
    <name evidence="4" type="ORF">EV650_7274</name>
</gene>
<organism evidence="4 5">
    <name type="scientific">Kribbella kalugense</name>
    <dbReference type="NCBI Taxonomy" id="2512221"/>
    <lineage>
        <taxon>Bacteria</taxon>
        <taxon>Bacillati</taxon>
        <taxon>Actinomycetota</taxon>
        <taxon>Actinomycetes</taxon>
        <taxon>Propionibacteriales</taxon>
        <taxon>Kribbellaceae</taxon>
        <taxon>Kribbella</taxon>
    </lineage>
</organism>
<keyword evidence="2" id="KW-0012">Acyltransferase</keyword>
<dbReference type="Pfam" id="PF00583">
    <property type="entry name" value="Acetyltransf_1"/>
    <property type="match status" value="1"/>
</dbReference>
<dbReference type="InterPro" id="IPR050832">
    <property type="entry name" value="Bact_Acetyltransf"/>
</dbReference>
<protein>
    <submittedName>
        <fullName evidence="4">Acetyltransferase (GNAT) family protein</fullName>
    </submittedName>
</protein>
<dbReference type="GO" id="GO:0016747">
    <property type="term" value="F:acyltransferase activity, transferring groups other than amino-acyl groups"/>
    <property type="evidence" value="ECO:0007669"/>
    <property type="project" value="InterPro"/>
</dbReference>
<dbReference type="OrthoDB" id="3377533at2"/>
<evidence type="ECO:0000256" key="1">
    <source>
        <dbReference type="ARBA" id="ARBA00022679"/>
    </source>
</evidence>
<keyword evidence="1 4" id="KW-0808">Transferase</keyword>
<dbReference type="InterPro" id="IPR000182">
    <property type="entry name" value="GNAT_dom"/>
</dbReference>
<dbReference type="PANTHER" id="PTHR43877">
    <property type="entry name" value="AMINOALKYLPHOSPHONATE N-ACETYLTRANSFERASE-RELATED-RELATED"/>
    <property type="match status" value="1"/>
</dbReference>
<accession>A0A4R7ZHD0</accession>
<sequence>MELRGFSDGYGIQVASWAVDAKEVALLSGRVEYPFPEELRTNWRRPDSDIHSYLLFDGDRPVGYGEVWLDDEEDEVELARIIVDPELRGRGVGGELVRALLGPALDAGYSEVFLRVRPENAAAIRAYHGSGFVDVPAALMEEWNVGQPVPYRWMRYAGEPEQEQAGLGELRG</sequence>
<evidence type="ECO:0000313" key="5">
    <source>
        <dbReference type="Proteomes" id="UP000295447"/>
    </source>
</evidence>
<dbReference type="SUPFAM" id="SSF55729">
    <property type="entry name" value="Acyl-CoA N-acyltransferases (Nat)"/>
    <property type="match status" value="1"/>
</dbReference>
<dbReference type="AlphaFoldDB" id="A0A4R7ZHD0"/>
<dbReference type="CDD" id="cd04301">
    <property type="entry name" value="NAT_SF"/>
    <property type="match status" value="1"/>
</dbReference>
<dbReference type="PROSITE" id="PS51186">
    <property type="entry name" value="GNAT"/>
    <property type="match status" value="1"/>
</dbReference>